<evidence type="ECO:0000313" key="3">
    <source>
        <dbReference type="Proteomes" id="UP000286134"/>
    </source>
</evidence>
<gene>
    <name evidence="2" type="ORF">OnM2_091018</name>
</gene>
<dbReference type="AlphaFoldDB" id="A0A420HCQ3"/>
<keyword evidence="3" id="KW-1185">Reference proteome</keyword>
<organism evidence="2 3">
    <name type="scientific">Erysiphe neolycopersici</name>
    <dbReference type="NCBI Taxonomy" id="212602"/>
    <lineage>
        <taxon>Eukaryota</taxon>
        <taxon>Fungi</taxon>
        <taxon>Dikarya</taxon>
        <taxon>Ascomycota</taxon>
        <taxon>Pezizomycotina</taxon>
        <taxon>Leotiomycetes</taxon>
        <taxon>Erysiphales</taxon>
        <taxon>Erysiphaceae</taxon>
        <taxon>Erysiphe</taxon>
    </lineage>
</organism>
<dbReference type="OrthoDB" id="3993201at2759"/>
<sequence>MSRITPPVTRIVQISRKVSAGRSITGQSNSFRRANVAIYGCGLKDIKMESMNNNLMDLPPNADLIGSQATQGLHTIHRPTVSSKYKVIPLMQGFQNSAPKHAFHGLSTIDSQMMPSLKIPPPPPAKLRVPLLPDNYAPDRCSKSSHSLETSDDIFPKPEISIVAYHSEFGSPAPIGEAAELDPPLKESSFLQ</sequence>
<evidence type="ECO:0000313" key="2">
    <source>
        <dbReference type="EMBL" id="RKF55220.1"/>
    </source>
</evidence>
<name>A0A420HCQ3_9PEZI</name>
<dbReference type="Proteomes" id="UP000286134">
    <property type="component" value="Unassembled WGS sequence"/>
</dbReference>
<protein>
    <submittedName>
        <fullName evidence="2">Uncharacterized protein</fullName>
    </submittedName>
</protein>
<comment type="caution">
    <text evidence="2">The sequence shown here is derived from an EMBL/GenBank/DDBJ whole genome shotgun (WGS) entry which is preliminary data.</text>
</comment>
<dbReference type="STRING" id="212602.A0A420HCQ3"/>
<reference evidence="2 3" key="1">
    <citation type="journal article" date="2018" name="BMC Genomics">
        <title>Comparative genome analyses reveal sequence features reflecting distinct modes of host-adaptation between dicot and monocot powdery mildew.</title>
        <authorList>
            <person name="Wu Y."/>
            <person name="Ma X."/>
            <person name="Pan Z."/>
            <person name="Kale S.D."/>
            <person name="Song Y."/>
            <person name="King H."/>
            <person name="Zhang Q."/>
            <person name="Presley C."/>
            <person name="Deng X."/>
            <person name="Wei C.I."/>
            <person name="Xiao S."/>
        </authorList>
    </citation>
    <scope>NUCLEOTIDE SEQUENCE [LARGE SCALE GENOMIC DNA]</scope>
    <source>
        <strain evidence="2">UMSG2</strain>
    </source>
</reference>
<accession>A0A420HCQ3</accession>
<evidence type="ECO:0000256" key="1">
    <source>
        <dbReference type="SAM" id="MobiDB-lite"/>
    </source>
</evidence>
<dbReference type="EMBL" id="MCFK01009154">
    <property type="protein sequence ID" value="RKF55220.1"/>
    <property type="molecule type" value="Genomic_DNA"/>
</dbReference>
<feature type="region of interest" description="Disordered" evidence="1">
    <location>
        <begin position="173"/>
        <end position="192"/>
    </location>
</feature>
<proteinExistence type="predicted"/>